<evidence type="ECO:0000313" key="1">
    <source>
        <dbReference type="EnsemblMetazoa" id="ASTEI06022-PA"/>
    </source>
</evidence>
<dbReference type="InterPro" id="IPR013783">
    <property type="entry name" value="Ig-like_fold"/>
</dbReference>
<dbReference type="VEuPathDB" id="VectorBase:ASTEI06022"/>
<dbReference type="Gene3D" id="2.60.40.10">
    <property type="entry name" value="Immunoglobulins"/>
    <property type="match status" value="1"/>
</dbReference>
<sequence length="89" mass="9588">MEVARATLSRLPGLVQCLALAILIEQSGYALSSENLQMPNFLHELPSSVLFSNDTGNSQLVCQAYGGPQMIIQWILKDGSLVSSVPGLR</sequence>
<reference evidence="1" key="2">
    <citation type="submission" date="2020-05" db="UniProtKB">
        <authorList>
            <consortium name="EnsemblMetazoa"/>
        </authorList>
    </citation>
    <scope>IDENTIFICATION</scope>
    <source>
        <strain evidence="1">Indian</strain>
    </source>
</reference>
<keyword evidence="2" id="KW-1185">Reference proteome</keyword>
<evidence type="ECO:0000313" key="2">
    <source>
        <dbReference type="Proteomes" id="UP000076408"/>
    </source>
</evidence>
<protein>
    <submittedName>
        <fullName evidence="1">Uncharacterized protein</fullName>
    </submittedName>
</protein>
<dbReference type="VEuPathDB" id="VectorBase:ASTEI20_043467"/>
<accession>A0A182YC36</accession>
<dbReference type="Proteomes" id="UP000076408">
    <property type="component" value="Unassembled WGS sequence"/>
</dbReference>
<dbReference type="VEuPathDB" id="VectorBase:ASTE003017"/>
<name>A0A182YC36_ANOST</name>
<reference evidence="2" key="1">
    <citation type="journal article" date="2014" name="Genome Biol.">
        <title>Genome analysis of a major urban malaria vector mosquito, Anopheles stephensi.</title>
        <authorList>
            <person name="Jiang X."/>
            <person name="Peery A."/>
            <person name="Hall A.B."/>
            <person name="Sharma A."/>
            <person name="Chen X.G."/>
            <person name="Waterhouse R.M."/>
            <person name="Komissarov A."/>
            <person name="Riehle M.M."/>
            <person name="Shouche Y."/>
            <person name="Sharakhova M.V."/>
            <person name="Lawson D."/>
            <person name="Pakpour N."/>
            <person name="Arensburger P."/>
            <person name="Davidson V.L."/>
            <person name="Eiglmeier K."/>
            <person name="Emrich S."/>
            <person name="George P."/>
            <person name="Kennedy R.C."/>
            <person name="Mane S.P."/>
            <person name="Maslen G."/>
            <person name="Oringanje C."/>
            <person name="Qi Y."/>
            <person name="Settlage R."/>
            <person name="Tojo M."/>
            <person name="Tubio J.M."/>
            <person name="Unger M.F."/>
            <person name="Wang B."/>
            <person name="Vernick K.D."/>
            <person name="Ribeiro J.M."/>
            <person name="James A.A."/>
            <person name="Michel K."/>
            <person name="Riehle M.A."/>
            <person name="Luckhart S."/>
            <person name="Sharakhov I.V."/>
            <person name="Tu Z."/>
        </authorList>
    </citation>
    <scope>NUCLEOTIDE SEQUENCE [LARGE SCALE GENOMIC DNA]</scope>
    <source>
        <strain evidence="2">Indian</strain>
    </source>
</reference>
<organism evidence="1 2">
    <name type="scientific">Anopheles stephensi</name>
    <name type="common">Indo-Pakistan malaria mosquito</name>
    <dbReference type="NCBI Taxonomy" id="30069"/>
    <lineage>
        <taxon>Eukaryota</taxon>
        <taxon>Metazoa</taxon>
        <taxon>Ecdysozoa</taxon>
        <taxon>Arthropoda</taxon>
        <taxon>Hexapoda</taxon>
        <taxon>Insecta</taxon>
        <taxon>Pterygota</taxon>
        <taxon>Neoptera</taxon>
        <taxon>Endopterygota</taxon>
        <taxon>Diptera</taxon>
        <taxon>Nematocera</taxon>
        <taxon>Culicoidea</taxon>
        <taxon>Culicidae</taxon>
        <taxon>Anophelinae</taxon>
        <taxon>Anopheles</taxon>
    </lineage>
</organism>
<dbReference type="AlphaFoldDB" id="A0A182YC36"/>
<proteinExistence type="predicted"/>
<dbReference type="STRING" id="30069.A0A182YC36"/>
<dbReference type="EnsemblMetazoa" id="ASTEI06022-RA">
    <property type="protein sequence ID" value="ASTEI06022-PA"/>
    <property type="gene ID" value="ASTEI06022"/>
</dbReference>